<feature type="domain" description="MRN complex-interacting protein N-terminal" evidence="2">
    <location>
        <begin position="8"/>
        <end position="110"/>
    </location>
</feature>
<dbReference type="GO" id="GO:0005634">
    <property type="term" value="C:nucleus"/>
    <property type="evidence" value="ECO:0007669"/>
    <property type="project" value="TreeGrafter"/>
</dbReference>
<name>A0A8J4EVI9_9CHLO</name>
<dbReference type="AlphaFoldDB" id="A0A8J4EVI9"/>
<dbReference type="InterPro" id="IPR049472">
    <property type="entry name" value="MRNIP_N"/>
</dbReference>
<dbReference type="Pfam" id="PF15749">
    <property type="entry name" value="MRNIP"/>
    <property type="match status" value="1"/>
</dbReference>
<dbReference type="PANTHER" id="PTHR15863">
    <property type="entry name" value="MRN COMPLEX-INTERACTING PROTEIN"/>
    <property type="match status" value="1"/>
</dbReference>
<evidence type="ECO:0000313" key="4">
    <source>
        <dbReference type="Proteomes" id="UP000747399"/>
    </source>
</evidence>
<organism evidence="3 4">
    <name type="scientific">Volvox africanus</name>
    <dbReference type="NCBI Taxonomy" id="51714"/>
    <lineage>
        <taxon>Eukaryota</taxon>
        <taxon>Viridiplantae</taxon>
        <taxon>Chlorophyta</taxon>
        <taxon>core chlorophytes</taxon>
        <taxon>Chlorophyceae</taxon>
        <taxon>CS clade</taxon>
        <taxon>Chlamydomonadales</taxon>
        <taxon>Volvocaceae</taxon>
        <taxon>Volvox</taxon>
    </lineage>
</organism>
<dbReference type="GO" id="GO:0003682">
    <property type="term" value="F:chromatin binding"/>
    <property type="evidence" value="ECO:0007669"/>
    <property type="project" value="TreeGrafter"/>
</dbReference>
<evidence type="ECO:0000256" key="1">
    <source>
        <dbReference type="SAM" id="MobiDB-lite"/>
    </source>
</evidence>
<accession>A0A8J4EVI9</accession>
<keyword evidence="4" id="KW-1185">Reference proteome</keyword>
<dbReference type="GO" id="GO:0007095">
    <property type="term" value="P:mitotic G2 DNA damage checkpoint signaling"/>
    <property type="evidence" value="ECO:0007669"/>
    <property type="project" value="TreeGrafter"/>
</dbReference>
<proteinExistence type="predicted"/>
<feature type="compositionally biased region" description="Low complexity" evidence="1">
    <location>
        <begin position="295"/>
        <end position="304"/>
    </location>
</feature>
<dbReference type="InterPro" id="IPR032739">
    <property type="entry name" value="MRNIP"/>
</dbReference>
<sequence length="439" mass="47729">MPQQFQAVKCYKCNTFQVQQVKKVQKFNCAICGEKQTIQHIYAISNAAKDIRLHVQRLNLGTAADREAEEQAALQRLGQVPDYAEDPDAPSRAQVDRACIKRAASDWTDFPEDYDGAGLGCVVNEDCEDGIVTVLPDSKRGCWARSDQGRPYKQRRKEEGEPIWQMSKTHTNQVPAQGQDHTRSQYRPGSFGKPAQHGYSNIHQHQHSQHAQPQASLSLGPRPYSHRISTPNPSCSGVMPAPQTQSFQRHHQLVPSLSSPPSQGCIPDPQGAAHKSHQHQQYQPHNRWDPHPQHPLHQGQQQPTFPAPTPTAPGDATRLPTAYDGTTGVDALRTTAGGPTDLILHAPKGPPERAHLPSFGVPAVGAPGLCGWGPAKAAPRPRMCATFSAGAHEQRGSAASLYEGPAKAPAGKGLWTEFEEDGGQGDCGLDDEEGFVTCL</sequence>
<evidence type="ECO:0000259" key="2">
    <source>
        <dbReference type="Pfam" id="PF15749"/>
    </source>
</evidence>
<evidence type="ECO:0000313" key="3">
    <source>
        <dbReference type="EMBL" id="GIL48741.1"/>
    </source>
</evidence>
<dbReference type="Proteomes" id="UP000747399">
    <property type="component" value="Unassembled WGS sequence"/>
</dbReference>
<feature type="compositionally biased region" description="Polar residues" evidence="1">
    <location>
        <begin position="166"/>
        <end position="176"/>
    </location>
</feature>
<feature type="region of interest" description="Disordered" evidence="1">
    <location>
        <begin position="142"/>
        <end position="314"/>
    </location>
</feature>
<protein>
    <recommendedName>
        <fullName evidence="2">MRN complex-interacting protein N-terminal domain-containing protein</fullName>
    </recommendedName>
</protein>
<reference evidence="3" key="1">
    <citation type="journal article" date="2021" name="Proc. Natl. Acad. Sci. U.S.A.">
        <title>Three genomes in the algal genus Volvox reveal the fate of a haploid sex-determining region after a transition to homothallism.</title>
        <authorList>
            <person name="Yamamoto K."/>
            <person name="Hamaji T."/>
            <person name="Kawai-Toyooka H."/>
            <person name="Matsuzaki R."/>
            <person name="Takahashi F."/>
            <person name="Nishimura Y."/>
            <person name="Kawachi M."/>
            <person name="Noguchi H."/>
            <person name="Minakuchi Y."/>
            <person name="Umen J.G."/>
            <person name="Toyoda A."/>
            <person name="Nozaki H."/>
        </authorList>
    </citation>
    <scope>NUCLEOTIDE SEQUENCE</scope>
    <source>
        <strain evidence="3">NIES-3780</strain>
    </source>
</reference>
<comment type="caution">
    <text evidence="3">The sequence shown here is derived from an EMBL/GenBank/DDBJ whole genome shotgun (WGS) entry which is preliminary data.</text>
</comment>
<gene>
    <name evidence="3" type="ORF">Vafri_5204</name>
</gene>
<dbReference type="EMBL" id="BNCO01000006">
    <property type="protein sequence ID" value="GIL48741.1"/>
    <property type="molecule type" value="Genomic_DNA"/>
</dbReference>
<dbReference type="PANTHER" id="PTHR15863:SF2">
    <property type="entry name" value="MRN COMPLEX-INTERACTING PROTEIN"/>
    <property type="match status" value="1"/>
</dbReference>